<proteinExistence type="predicted"/>
<feature type="region of interest" description="Disordered" evidence="1">
    <location>
        <begin position="104"/>
        <end position="152"/>
    </location>
</feature>
<evidence type="ECO:0000256" key="1">
    <source>
        <dbReference type="SAM" id="MobiDB-lite"/>
    </source>
</evidence>
<name>A0ABV0KDL8_9CYAN</name>
<evidence type="ECO:0000313" key="3">
    <source>
        <dbReference type="Proteomes" id="UP001476950"/>
    </source>
</evidence>
<sequence>MNSSHFCVSGDVTIHPTAVIASGVLLQADPEARVIIGAGVCLGLGTVIHAHQGTLEVEAEVTIGAGVLIIGTGKIGSSACIGAASTLWNHSIARGEIVPPLSLLGVPNERSPETQSTDRQPAETTVIETPSVPSASLTKAQDSPNGTVDPTANQPAAEIQLSFSTPVYGQANLNRLLSTLLPHRQMFLNSSEDAKSDG</sequence>
<feature type="compositionally biased region" description="Polar residues" evidence="1">
    <location>
        <begin position="113"/>
        <end position="152"/>
    </location>
</feature>
<dbReference type="Proteomes" id="UP001476950">
    <property type="component" value="Unassembled WGS sequence"/>
</dbReference>
<reference evidence="2 3" key="1">
    <citation type="submission" date="2022-04" db="EMBL/GenBank/DDBJ databases">
        <title>Positive selection, recombination, and allopatry shape intraspecific diversity of widespread and dominant cyanobacteria.</title>
        <authorList>
            <person name="Wei J."/>
            <person name="Shu W."/>
            <person name="Hu C."/>
        </authorList>
    </citation>
    <scope>NUCLEOTIDE SEQUENCE [LARGE SCALE GENOMIC DNA]</scope>
    <source>
        <strain evidence="2 3">AS-A4</strain>
    </source>
</reference>
<gene>
    <name evidence="2" type="ORF">NDI38_02670</name>
</gene>
<comment type="caution">
    <text evidence="2">The sequence shown here is derived from an EMBL/GenBank/DDBJ whole genome shotgun (WGS) entry which is preliminary data.</text>
</comment>
<dbReference type="Gene3D" id="2.160.10.10">
    <property type="entry name" value="Hexapeptide repeat proteins"/>
    <property type="match status" value="1"/>
</dbReference>
<accession>A0ABV0KDL8</accession>
<keyword evidence="3" id="KW-1185">Reference proteome</keyword>
<dbReference type="SUPFAM" id="SSF51161">
    <property type="entry name" value="Trimeric LpxA-like enzymes"/>
    <property type="match status" value="1"/>
</dbReference>
<evidence type="ECO:0000313" key="2">
    <source>
        <dbReference type="EMBL" id="MEP1057323.1"/>
    </source>
</evidence>
<evidence type="ECO:0008006" key="4">
    <source>
        <dbReference type="Google" id="ProtNLM"/>
    </source>
</evidence>
<dbReference type="InterPro" id="IPR011004">
    <property type="entry name" value="Trimer_LpxA-like_sf"/>
</dbReference>
<dbReference type="EMBL" id="JAMPLM010000002">
    <property type="protein sequence ID" value="MEP1057323.1"/>
    <property type="molecule type" value="Genomic_DNA"/>
</dbReference>
<organism evidence="2 3">
    <name type="scientific">Stenomitos frigidus AS-A4</name>
    <dbReference type="NCBI Taxonomy" id="2933935"/>
    <lineage>
        <taxon>Bacteria</taxon>
        <taxon>Bacillati</taxon>
        <taxon>Cyanobacteriota</taxon>
        <taxon>Cyanophyceae</taxon>
        <taxon>Leptolyngbyales</taxon>
        <taxon>Leptolyngbyaceae</taxon>
        <taxon>Stenomitos</taxon>
    </lineage>
</organism>
<protein>
    <recommendedName>
        <fullName evidence="4">Transferase</fullName>
    </recommendedName>
</protein>